<organism evidence="2 3">
    <name type="scientific">Microcystis wesenbergii TW10</name>
    <dbReference type="NCBI Taxonomy" id="2060474"/>
    <lineage>
        <taxon>Bacteria</taxon>
        <taxon>Bacillati</taxon>
        <taxon>Cyanobacteriota</taxon>
        <taxon>Cyanophyceae</taxon>
        <taxon>Oscillatoriophycideae</taxon>
        <taxon>Chroococcales</taxon>
        <taxon>Microcystaceae</taxon>
        <taxon>Microcystis</taxon>
    </lineage>
</organism>
<dbReference type="Proteomes" id="UP000257002">
    <property type="component" value="Unassembled WGS sequence"/>
</dbReference>
<sequence length="187" mass="21344">MTAPPPGKTEFVAKIFEWLNALDDGQKFLTILITFLTMLGTAFGVGVSFGIWLSHKKDISGTITDPPKDQKLINHKITVKGTISRKINSDEHLWLVVNPVGYTGWYPGSSEIFPDKNKRWIQENLYIGLKKSTEQKFTLFFILCSDSANTIFKEYLEKTAHLPPDKWPIETLPNGITKLDERYLIRK</sequence>
<dbReference type="AlphaFoldDB" id="A0A3E0LI20"/>
<dbReference type="EMBL" id="QQWD01000036">
    <property type="protein sequence ID" value="REJ47159.1"/>
    <property type="molecule type" value="Genomic_DNA"/>
</dbReference>
<reference evidence="2 3" key="1">
    <citation type="submission" date="2017-10" db="EMBL/GenBank/DDBJ databases">
        <title>A large-scale comparative metagenomic study reveals the eutrophication-driven functional interactions in six Microcystis-epibionts communities.</title>
        <authorList>
            <person name="Li Q."/>
            <person name="Lin F."/>
        </authorList>
    </citation>
    <scope>NUCLEOTIDE SEQUENCE [LARGE SCALE GENOMIC DNA]</scope>
    <source>
        <strain evidence="2">TW10</strain>
    </source>
</reference>
<name>A0A3E0LI20_9CHRO</name>
<protein>
    <submittedName>
        <fullName evidence="2">Uncharacterized protein</fullName>
    </submittedName>
</protein>
<evidence type="ECO:0000313" key="3">
    <source>
        <dbReference type="Proteomes" id="UP000257002"/>
    </source>
</evidence>
<proteinExistence type="predicted"/>
<keyword evidence="1" id="KW-0812">Transmembrane</keyword>
<gene>
    <name evidence="2" type="ORF">DWQ51_21110</name>
</gene>
<evidence type="ECO:0000256" key="1">
    <source>
        <dbReference type="SAM" id="Phobius"/>
    </source>
</evidence>
<keyword evidence="1" id="KW-0472">Membrane</keyword>
<keyword evidence="1" id="KW-1133">Transmembrane helix</keyword>
<evidence type="ECO:0000313" key="2">
    <source>
        <dbReference type="EMBL" id="REJ47159.1"/>
    </source>
</evidence>
<feature type="transmembrane region" description="Helical" evidence="1">
    <location>
        <begin position="28"/>
        <end position="53"/>
    </location>
</feature>
<comment type="caution">
    <text evidence="2">The sequence shown here is derived from an EMBL/GenBank/DDBJ whole genome shotgun (WGS) entry which is preliminary data.</text>
</comment>
<accession>A0A3E0LI20</accession>